<organism evidence="1 2">
    <name type="scientific">Lepidopterella palustris CBS 459.81</name>
    <dbReference type="NCBI Taxonomy" id="1314670"/>
    <lineage>
        <taxon>Eukaryota</taxon>
        <taxon>Fungi</taxon>
        <taxon>Dikarya</taxon>
        <taxon>Ascomycota</taxon>
        <taxon>Pezizomycotina</taxon>
        <taxon>Dothideomycetes</taxon>
        <taxon>Pleosporomycetidae</taxon>
        <taxon>Mytilinidiales</taxon>
        <taxon>Argynnaceae</taxon>
        <taxon>Lepidopterella</taxon>
    </lineage>
</organism>
<keyword evidence="2" id="KW-1185">Reference proteome</keyword>
<evidence type="ECO:0000313" key="2">
    <source>
        <dbReference type="Proteomes" id="UP000250266"/>
    </source>
</evidence>
<reference evidence="1 2" key="1">
    <citation type="journal article" date="2016" name="Nat. Commun.">
        <title>Ectomycorrhizal ecology is imprinted in the genome of the dominant symbiotic fungus Cenococcum geophilum.</title>
        <authorList>
            <consortium name="DOE Joint Genome Institute"/>
            <person name="Peter M."/>
            <person name="Kohler A."/>
            <person name="Ohm R.A."/>
            <person name="Kuo A."/>
            <person name="Krutzmann J."/>
            <person name="Morin E."/>
            <person name="Arend M."/>
            <person name="Barry K.W."/>
            <person name="Binder M."/>
            <person name="Choi C."/>
            <person name="Clum A."/>
            <person name="Copeland A."/>
            <person name="Grisel N."/>
            <person name="Haridas S."/>
            <person name="Kipfer T."/>
            <person name="LaButti K."/>
            <person name="Lindquist E."/>
            <person name="Lipzen A."/>
            <person name="Maire R."/>
            <person name="Meier B."/>
            <person name="Mihaltcheva S."/>
            <person name="Molinier V."/>
            <person name="Murat C."/>
            <person name="Poggeler S."/>
            <person name="Quandt C.A."/>
            <person name="Sperisen C."/>
            <person name="Tritt A."/>
            <person name="Tisserant E."/>
            <person name="Crous P.W."/>
            <person name="Henrissat B."/>
            <person name="Nehls U."/>
            <person name="Egli S."/>
            <person name="Spatafora J.W."/>
            <person name="Grigoriev I.V."/>
            <person name="Martin F.M."/>
        </authorList>
    </citation>
    <scope>NUCLEOTIDE SEQUENCE [LARGE SCALE GENOMIC DNA]</scope>
    <source>
        <strain evidence="1 2">CBS 459.81</strain>
    </source>
</reference>
<gene>
    <name evidence="1" type="ORF">K432DRAFT_80686</name>
</gene>
<dbReference type="Proteomes" id="UP000250266">
    <property type="component" value="Unassembled WGS sequence"/>
</dbReference>
<proteinExistence type="predicted"/>
<evidence type="ECO:0000313" key="1">
    <source>
        <dbReference type="EMBL" id="OCK78921.1"/>
    </source>
</evidence>
<name>A0A8E2E7R0_9PEZI</name>
<sequence length="191" mass="21725">MLEMDSKAPIALPNLLFYPFFSFIHALYQAKRSLLLQIDMDLTEHPYPSRTSSLVEPRRISSSPFYHPTSQRHALTRIFSPTRRFDPNSFSRAFGVADARKSHCRRSGVTSSSTNQPTSPELTLWTDEQNTCSHPPLLPPSQAVGLHHSHPRISLMASHRLAHLSLFLHYPCNILARWNCGWSPKLRSAHS</sequence>
<dbReference type="EMBL" id="KV745032">
    <property type="protein sequence ID" value="OCK78921.1"/>
    <property type="molecule type" value="Genomic_DNA"/>
</dbReference>
<protein>
    <submittedName>
        <fullName evidence="1">Uncharacterized protein</fullName>
    </submittedName>
</protein>
<accession>A0A8E2E7R0</accession>
<dbReference type="AlphaFoldDB" id="A0A8E2E7R0"/>